<feature type="region of interest" description="Disordered" evidence="7">
    <location>
        <begin position="440"/>
        <end position="479"/>
    </location>
</feature>
<evidence type="ECO:0000256" key="1">
    <source>
        <dbReference type="ARBA" id="ARBA00004141"/>
    </source>
</evidence>
<feature type="region of interest" description="Disordered" evidence="7">
    <location>
        <begin position="806"/>
        <end position="851"/>
    </location>
</feature>
<keyword evidence="4 8" id="KW-1133">Transmembrane helix</keyword>
<dbReference type="PROSITE" id="PS50216">
    <property type="entry name" value="DHHC"/>
    <property type="match status" value="1"/>
</dbReference>
<feature type="region of interest" description="Disordered" evidence="7">
    <location>
        <begin position="879"/>
        <end position="912"/>
    </location>
</feature>
<feature type="compositionally biased region" description="Polar residues" evidence="7">
    <location>
        <begin position="948"/>
        <end position="957"/>
    </location>
</feature>
<evidence type="ECO:0000256" key="3">
    <source>
        <dbReference type="ARBA" id="ARBA00022692"/>
    </source>
</evidence>
<feature type="transmembrane region" description="Helical" evidence="8">
    <location>
        <begin position="159"/>
        <end position="180"/>
    </location>
</feature>
<evidence type="ECO:0000256" key="6">
    <source>
        <dbReference type="ARBA" id="ARBA00023315"/>
    </source>
</evidence>
<dbReference type="EMBL" id="CAMPGE010016643">
    <property type="protein sequence ID" value="CAI2375187.1"/>
    <property type="molecule type" value="Genomic_DNA"/>
</dbReference>
<feature type="region of interest" description="Disordered" evidence="7">
    <location>
        <begin position="287"/>
        <end position="316"/>
    </location>
</feature>
<feature type="transmembrane region" description="Helical" evidence="8">
    <location>
        <begin position="68"/>
        <end position="87"/>
    </location>
</feature>
<comment type="subcellular location">
    <subcellularLocation>
        <location evidence="1">Membrane</location>
        <topology evidence="1">Multi-pass membrane protein</topology>
    </subcellularLocation>
</comment>
<evidence type="ECO:0000313" key="11">
    <source>
        <dbReference type="Proteomes" id="UP001295684"/>
    </source>
</evidence>
<gene>
    <name evidence="10" type="ORF">ECRASSUSDP1_LOCUS16547</name>
</gene>
<accession>A0AAD2D013</accession>
<keyword evidence="2" id="KW-0808">Transferase</keyword>
<dbReference type="GO" id="GO:0019706">
    <property type="term" value="F:protein-cysteine S-palmitoyltransferase activity"/>
    <property type="evidence" value="ECO:0007669"/>
    <property type="project" value="TreeGrafter"/>
</dbReference>
<evidence type="ECO:0000256" key="4">
    <source>
        <dbReference type="ARBA" id="ARBA00022989"/>
    </source>
</evidence>
<evidence type="ECO:0000313" key="10">
    <source>
        <dbReference type="EMBL" id="CAI2375187.1"/>
    </source>
</evidence>
<feature type="compositionally biased region" description="Basic and acidic residues" evidence="7">
    <location>
        <begin position="879"/>
        <end position="891"/>
    </location>
</feature>
<feature type="region of interest" description="Disordered" evidence="7">
    <location>
        <begin position="948"/>
        <end position="1020"/>
    </location>
</feature>
<feature type="compositionally biased region" description="Polar residues" evidence="7">
    <location>
        <begin position="969"/>
        <end position="986"/>
    </location>
</feature>
<feature type="compositionally biased region" description="Basic and acidic residues" evidence="7">
    <location>
        <begin position="462"/>
        <end position="479"/>
    </location>
</feature>
<feature type="domain" description="Palmitoyltransferase DHHC" evidence="9">
    <location>
        <begin position="112"/>
        <end position="240"/>
    </location>
</feature>
<feature type="compositionally biased region" description="Polar residues" evidence="7">
    <location>
        <begin position="548"/>
        <end position="561"/>
    </location>
</feature>
<dbReference type="Pfam" id="PF01529">
    <property type="entry name" value="DHHC"/>
    <property type="match status" value="1"/>
</dbReference>
<proteinExistence type="predicted"/>
<keyword evidence="3 8" id="KW-0812">Transmembrane</keyword>
<dbReference type="GO" id="GO:0005783">
    <property type="term" value="C:endoplasmic reticulum"/>
    <property type="evidence" value="ECO:0007669"/>
    <property type="project" value="TreeGrafter"/>
</dbReference>
<feature type="compositionally biased region" description="Basic residues" evidence="7">
    <location>
        <begin position="999"/>
        <end position="1018"/>
    </location>
</feature>
<dbReference type="GO" id="GO:0016020">
    <property type="term" value="C:membrane"/>
    <property type="evidence" value="ECO:0007669"/>
    <property type="project" value="UniProtKB-SubCell"/>
</dbReference>
<dbReference type="InterPro" id="IPR001594">
    <property type="entry name" value="Palmitoyltrfase_DHHC"/>
</dbReference>
<evidence type="ECO:0000256" key="8">
    <source>
        <dbReference type="SAM" id="Phobius"/>
    </source>
</evidence>
<dbReference type="GO" id="GO:0006612">
    <property type="term" value="P:protein targeting to membrane"/>
    <property type="evidence" value="ECO:0007669"/>
    <property type="project" value="TreeGrafter"/>
</dbReference>
<dbReference type="GO" id="GO:0005794">
    <property type="term" value="C:Golgi apparatus"/>
    <property type="evidence" value="ECO:0007669"/>
    <property type="project" value="TreeGrafter"/>
</dbReference>
<feature type="compositionally biased region" description="Basic and acidic residues" evidence="7">
    <location>
        <begin position="672"/>
        <end position="683"/>
    </location>
</feature>
<evidence type="ECO:0000256" key="5">
    <source>
        <dbReference type="ARBA" id="ARBA00023136"/>
    </source>
</evidence>
<feature type="compositionally biased region" description="Polar residues" evidence="7">
    <location>
        <begin position="902"/>
        <end position="912"/>
    </location>
</feature>
<dbReference type="PANTHER" id="PTHR22883">
    <property type="entry name" value="ZINC FINGER DHHC DOMAIN CONTAINING PROTEIN"/>
    <property type="match status" value="1"/>
</dbReference>
<evidence type="ECO:0000256" key="2">
    <source>
        <dbReference type="ARBA" id="ARBA00022679"/>
    </source>
</evidence>
<sequence>MNAFGGQFALRTSKAKQKSKYNRLNKTGLTWPWHKFQIISYIFYILNIVLFYTVVIPSFDSEIKITFGVIYFLLVALTCIMSILATVTNPTDPTVLKEIHLQLNNQSLIPENDHNFCYFCEAHCSFHSKHCSQCNRCIYKFDHHCVWLNNCIGERNYKWFFLAIILLSLQMGVQSLINILSLITYSMNKENYLIQPSEIMLALQCILLIFGIICGSLTSQLSIFHIWLCYNNLSTFELIKLHREFDEEDAKNDAEQGKKTGGTTQQQIGSAFTPNVEELAHNNHKSSINKNIISDEHPRDQIERSSHKNLKRKGLNMSSDHFMNINSLKSNGSKDQIIQNKSKPVPKLTKCDKFMKENFICCCFCFIQKGFLKKRNYNAIKQDEKSQKKEHFEPKRPQDFSDLVANNIKENSDNPDSNENSGLFHLHGLSNLRNFENIEEANEESSSTPSNKSNKRQAHTSLMEKFRDPKSSASSEDFKSEVVQIPKIIRDPNDKIIQQVIDTKFLSNTDGMSHINHDSELIDQNFNNSHAIIRREAEIRVIRSDVSGDTSNRHLNNSTFSPKPPLIGKSTRSRNLQNTIKASLGSNDSRKMNINKNFGEMKSTVDKTINQTMIKRKSKGKLNTIEQSTMEKGPEHEELSDFETFRNLDSSDVGSAFKTGGLNKRLSKPHHNCQEESKFQEESKIDQIPKAKIMGFFETNQSMSRNNGLKNVRSDSVKLESKAESSFAHTIIQPILENEGEASYSPEFEYVKTQKNKSESTEPNILQFTDTQQSKQVRTAGEESLNISDARRITTKVKKKHKLRENFLKSTERRDDSLSPKSRDLYQTPFQLNEMDFRQDASKKKETEDGDKISDVAKTFRNLRNQLMNQNRSRAKLDLNKIKSQKTESDAKLQNPLAKSRNVANTKINSQELRSSIKTTKVFTKKNRKRSLPEDDEVNSATTLYVEAVSNNMARTNGTEEEEKRPKNSKFQNLSQRSEAVSNDSLTLDKDSSRSALTRPKRKTNKKSRKLKKAKKRVEKAPRPDYIFCENDEVLNQEEDFSLLTDSKVQDPKNMYSYFRHNLSKVEEEEADETLFEIHN</sequence>
<feature type="compositionally biased region" description="Basic and acidic residues" evidence="7">
    <location>
        <begin position="293"/>
        <end position="306"/>
    </location>
</feature>
<feature type="transmembrane region" description="Helical" evidence="8">
    <location>
        <begin position="201"/>
        <end position="228"/>
    </location>
</feature>
<name>A0AAD2D013_EUPCR</name>
<dbReference type="PANTHER" id="PTHR22883:SF203">
    <property type="entry name" value="PALMITOYLTRANSFERASE"/>
    <property type="match status" value="1"/>
</dbReference>
<organism evidence="10 11">
    <name type="scientific">Euplotes crassus</name>
    <dbReference type="NCBI Taxonomy" id="5936"/>
    <lineage>
        <taxon>Eukaryota</taxon>
        <taxon>Sar</taxon>
        <taxon>Alveolata</taxon>
        <taxon>Ciliophora</taxon>
        <taxon>Intramacronucleata</taxon>
        <taxon>Spirotrichea</taxon>
        <taxon>Hypotrichia</taxon>
        <taxon>Euplotida</taxon>
        <taxon>Euplotidae</taxon>
        <taxon>Moneuplotes</taxon>
    </lineage>
</organism>
<feature type="compositionally biased region" description="Basic and acidic residues" evidence="7">
    <location>
        <begin position="806"/>
        <end position="824"/>
    </location>
</feature>
<dbReference type="InterPro" id="IPR039859">
    <property type="entry name" value="PFA4/ZDH16/20/ERF2-like"/>
</dbReference>
<keyword evidence="5 8" id="KW-0472">Membrane</keyword>
<keyword evidence="11" id="KW-1185">Reference proteome</keyword>
<feature type="transmembrane region" description="Helical" evidence="8">
    <location>
        <begin position="38"/>
        <end position="56"/>
    </location>
</feature>
<comment type="caution">
    <text evidence="10">The sequence shown here is derived from an EMBL/GenBank/DDBJ whole genome shotgun (WGS) entry which is preliminary data.</text>
</comment>
<dbReference type="Proteomes" id="UP001295684">
    <property type="component" value="Unassembled WGS sequence"/>
</dbReference>
<feature type="compositionally biased region" description="Basic and acidic residues" evidence="7">
    <location>
        <begin position="835"/>
        <end position="851"/>
    </location>
</feature>
<dbReference type="AlphaFoldDB" id="A0AAD2D013"/>
<protein>
    <recommendedName>
        <fullName evidence="9">Palmitoyltransferase DHHC domain-containing protein</fullName>
    </recommendedName>
</protein>
<evidence type="ECO:0000256" key="7">
    <source>
        <dbReference type="SAM" id="MobiDB-lite"/>
    </source>
</evidence>
<feature type="region of interest" description="Disordered" evidence="7">
    <location>
        <begin position="661"/>
        <end position="683"/>
    </location>
</feature>
<keyword evidence="6" id="KW-0012">Acyltransferase</keyword>
<reference evidence="10" key="1">
    <citation type="submission" date="2023-07" db="EMBL/GenBank/DDBJ databases">
        <authorList>
            <consortium name="AG Swart"/>
            <person name="Singh M."/>
            <person name="Singh A."/>
            <person name="Seah K."/>
            <person name="Emmerich C."/>
        </authorList>
    </citation>
    <scope>NUCLEOTIDE SEQUENCE</scope>
    <source>
        <strain evidence="10">DP1</strain>
    </source>
</reference>
<feature type="region of interest" description="Disordered" evidence="7">
    <location>
        <begin position="548"/>
        <end position="575"/>
    </location>
</feature>
<evidence type="ECO:0000259" key="9">
    <source>
        <dbReference type="Pfam" id="PF01529"/>
    </source>
</evidence>